<evidence type="ECO:0000259" key="4">
    <source>
        <dbReference type="PROSITE" id="PS50208"/>
    </source>
</evidence>
<dbReference type="Gene3D" id="3.40.50.1460">
    <property type="match status" value="1"/>
</dbReference>
<feature type="domain" description="Caspase family p20" evidence="4">
    <location>
        <begin position="16"/>
        <end position="132"/>
    </location>
</feature>
<organism evidence="5 6">
    <name type="scientific">Albula glossodonta</name>
    <name type="common">roundjaw bonefish</name>
    <dbReference type="NCBI Taxonomy" id="121402"/>
    <lineage>
        <taxon>Eukaryota</taxon>
        <taxon>Metazoa</taxon>
        <taxon>Chordata</taxon>
        <taxon>Craniata</taxon>
        <taxon>Vertebrata</taxon>
        <taxon>Euteleostomi</taxon>
        <taxon>Actinopterygii</taxon>
        <taxon>Neopterygii</taxon>
        <taxon>Teleostei</taxon>
        <taxon>Albuliformes</taxon>
        <taxon>Albulidae</taxon>
        <taxon>Albula</taxon>
    </lineage>
</organism>
<comment type="similarity">
    <text evidence="1 2">Belongs to the peptidase C14A family.</text>
</comment>
<dbReference type="GO" id="GO:0004197">
    <property type="term" value="F:cysteine-type endopeptidase activity"/>
    <property type="evidence" value="ECO:0007669"/>
    <property type="project" value="InterPro"/>
</dbReference>
<dbReference type="FunFam" id="3.40.50.1460:FF:000024">
    <property type="entry name" value="Caspase 21"/>
    <property type="match status" value="1"/>
</dbReference>
<dbReference type="InterPro" id="IPR002138">
    <property type="entry name" value="Pept_C14_p10"/>
</dbReference>
<feature type="domain" description="Caspase family p10" evidence="3">
    <location>
        <begin position="181"/>
        <end position="245"/>
    </location>
</feature>
<dbReference type="Proteomes" id="UP000824540">
    <property type="component" value="Unassembled WGS sequence"/>
</dbReference>
<dbReference type="InterPro" id="IPR029030">
    <property type="entry name" value="Caspase-like_dom_sf"/>
</dbReference>
<evidence type="ECO:0008006" key="7">
    <source>
        <dbReference type="Google" id="ProtNLM"/>
    </source>
</evidence>
<dbReference type="PROSITE" id="PS50208">
    <property type="entry name" value="CASPASE_P20"/>
    <property type="match status" value="1"/>
</dbReference>
<dbReference type="EMBL" id="JAFBMS010000003">
    <property type="protein sequence ID" value="KAG9353997.1"/>
    <property type="molecule type" value="Genomic_DNA"/>
</dbReference>
<dbReference type="InterPro" id="IPR015917">
    <property type="entry name" value="Pept_C14A"/>
</dbReference>
<sequence>MSKSLGRNRAAGGNRALIVSVTTFDYGVDLSSRKGAKKDTKRLHKVLTRLGFQVDLHMDPSAEEIYQLFDEASEKTVGDCFVGVLSSHGEEGVVFGADGGAVRLARIFSCFGSPAMASKTKLFFVQACRGGKLDSGVEVETDSALSMEEEDSLSHYLSIPINSAVMFATPPGYSAFMHLLGSVFLQTLCDILEEDGGRHLEVTQLMTRINYRVAYHFQARGGQLAGKKEMPCFVTRLTRQVFPFSDASKAEPGRAKDSALHGLAATMLSTPNKPRKHSIR</sequence>
<dbReference type="PRINTS" id="PR00376">
    <property type="entry name" value="IL1BCENZYME"/>
</dbReference>
<evidence type="ECO:0000256" key="1">
    <source>
        <dbReference type="ARBA" id="ARBA00010134"/>
    </source>
</evidence>
<keyword evidence="6" id="KW-1185">Reference proteome</keyword>
<dbReference type="OrthoDB" id="6116485at2759"/>
<protein>
    <recommendedName>
        <fullName evidence="7">Caspase-3-like</fullName>
    </recommendedName>
</protein>
<dbReference type="Pfam" id="PF00656">
    <property type="entry name" value="Peptidase_C14"/>
    <property type="match status" value="1"/>
</dbReference>
<dbReference type="PANTHER" id="PTHR22576">
    <property type="entry name" value="MUCOSA ASSOCIATED LYMPHOID TISSUE LYMPHOMA TRANSLOCATION PROTEIN 1/PARACASPASE"/>
    <property type="match status" value="1"/>
</dbReference>
<name>A0A8T2PRH9_9TELE</name>
<dbReference type="InterPro" id="IPR011600">
    <property type="entry name" value="Pept_C14_caspase"/>
</dbReference>
<dbReference type="InterPro" id="IPR052039">
    <property type="entry name" value="Caspase-related_regulators"/>
</dbReference>
<dbReference type="AlphaFoldDB" id="A0A8T2PRH9"/>
<dbReference type="SMART" id="SM00115">
    <property type="entry name" value="CASc"/>
    <property type="match status" value="1"/>
</dbReference>
<evidence type="ECO:0000259" key="3">
    <source>
        <dbReference type="PROSITE" id="PS50207"/>
    </source>
</evidence>
<evidence type="ECO:0000313" key="5">
    <source>
        <dbReference type="EMBL" id="KAG9353997.1"/>
    </source>
</evidence>
<dbReference type="PROSITE" id="PS50207">
    <property type="entry name" value="CASPASE_P10"/>
    <property type="match status" value="1"/>
</dbReference>
<comment type="caution">
    <text evidence="5">The sequence shown here is derived from an EMBL/GenBank/DDBJ whole genome shotgun (WGS) entry which is preliminary data.</text>
</comment>
<dbReference type="SUPFAM" id="SSF52129">
    <property type="entry name" value="Caspase-like"/>
    <property type="match status" value="1"/>
</dbReference>
<proteinExistence type="inferred from homology"/>
<dbReference type="PANTHER" id="PTHR22576:SF41">
    <property type="entry name" value="CASPASE 14, APOPTOSIS-RELATED CYSTEINE PEPTIDASE"/>
    <property type="match status" value="1"/>
</dbReference>
<gene>
    <name evidence="5" type="ORF">JZ751_012121</name>
</gene>
<reference evidence="5" key="1">
    <citation type="thesis" date="2021" institute="BYU ScholarsArchive" country="Provo, UT, USA">
        <title>Applications of and Algorithms for Genome Assembly and Genomic Analyses with an Emphasis on Marine Teleosts.</title>
        <authorList>
            <person name="Pickett B.D."/>
        </authorList>
    </citation>
    <scope>NUCLEOTIDE SEQUENCE</scope>
    <source>
        <strain evidence="5">HI-2016</strain>
    </source>
</reference>
<evidence type="ECO:0000256" key="2">
    <source>
        <dbReference type="RuleBase" id="RU003971"/>
    </source>
</evidence>
<dbReference type="GO" id="GO:0006508">
    <property type="term" value="P:proteolysis"/>
    <property type="evidence" value="ECO:0007669"/>
    <property type="project" value="InterPro"/>
</dbReference>
<evidence type="ECO:0000313" key="6">
    <source>
        <dbReference type="Proteomes" id="UP000824540"/>
    </source>
</evidence>
<dbReference type="InterPro" id="IPR001309">
    <property type="entry name" value="Pept_C14_p20"/>
</dbReference>
<accession>A0A8T2PRH9</accession>